<gene>
    <name evidence="2" type="ORF">Taro_052201</name>
</gene>
<evidence type="ECO:0000313" key="3">
    <source>
        <dbReference type="Proteomes" id="UP000652761"/>
    </source>
</evidence>
<reference evidence="2" key="1">
    <citation type="submission" date="2017-07" db="EMBL/GenBank/DDBJ databases">
        <title>Taro Niue Genome Assembly and Annotation.</title>
        <authorList>
            <person name="Atibalentja N."/>
            <person name="Keating K."/>
            <person name="Fields C.J."/>
        </authorList>
    </citation>
    <scope>NUCLEOTIDE SEQUENCE</scope>
    <source>
        <strain evidence="2">Niue_2</strain>
        <tissue evidence="2">Leaf</tissue>
    </source>
</reference>
<name>A0A843XJ52_COLES</name>
<evidence type="ECO:0000313" key="2">
    <source>
        <dbReference type="EMBL" id="MQM19200.1"/>
    </source>
</evidence>
<sequence>MMKLSLLPPLILLCSDLLFQKPFTFAFPVAQHNPRMEQAGVILAQASPSYVSSRRSSNQIFHHPTGLCVLRKSLRDPLVLAPCDQSDSWNYTPQKFLTVKGTYFCLQAVDSHKPAKLGIICTEADSKWEKVHGNDARFSLLTTFPDGQSLCLDIDPSGTIVTNPCGKTSESDSQWFEVIPTKRGLY</sequence>
<dbReference type="SMR" id="A0A843XJ52"/>
<protein>
    <recommendedName>
        <fullName evidence="4">Ricin B lectin domain-containing protein</fullName>
    </recommendedName>
</protein>
<dbReference type="InterPro" id="IPR035992">
    <property type="entry name" value="Ricin_B-like_lectins"/>
</dbReference>
<keyword evidence="1" id="KW-0732">Signal</keyword>
<evidence type="ECO:0008006" key="4">
    <source>
        <dbReference type="Google" id="ProtNLM"/>
    </source>
</evidence>
<organism evidence="2 3">
    <name type="scientific">Colocasia esculenta</name>
    <name type="common">Wild taro</name>
    <name type="synonym">Arum esculentum</name>
    <dbReference type="NCBI Taxonomy" id="4460"/>
    <lineage>
        <taxon>Eukaryota</taxon>
        <taxon>Viridiplantae</taxon>
        <taxon>Streptophyta</taxon>
        <taxon>Embryophyta</taxon>
        <taxon>Tracheophyta</taxon>
        <taxon>Spermatophyta</taxon>
        <taxon>Magnoliopsida</taxon>
        <taxon>Liliopsida</taxon>
        <taxon>Araceae</taxon>
        <taxon>Aroideae</taxon>
        <taxon>Colocasieae</taxon>
        <taxon>Colocasia</taxon>
    </lineage>
</organism>
<dbReference type="PANTHER" id="PTHR31263:SF44">
    <property type="entry name" value="OS04G0481200 PROTEIN"/>
    <property type="match status" value="1"/>
</dbReference>
<dbReference type="Proteomes" id="UP000652761">
    <property type="component" value="Unassembled WGS sequence"/>
</dbReference>
<dbReference type="PANTHER" id="PTHR31263">
    <property type="entry name" value="CELLULASE FAMILY PROTEIN (AFU_ORTHOLOGUE AFUA_5G14560)"/>
    <property type="match status" value="1"/>
</dbReference>
<dbReference type="OrthoDB" id="1729224at2759"/>
<evidence type="ECO:0000256" key="1">
    <source>
        <dbReference type="SAM" id="SignalP"/>
    </source>
</evidence>
<accession>A0A843XJ52</accession>
<comment type="caution">
    <text evidence="2">The sequence shown here is derived from an EMBL/GenBank/DDBJ whole genome shotgun (WGS) entry which is preliminary data.</text>
</comment>
<dbReference type="AlphaFoldDB" id="A0A843XJ52"/>
<dbReference type="EMBL" id="NMUH01008738">
    <property type="protein sequence ID" value="MQM19200.1"/>
    <property type="molecule type" value="Genomic_DNA"/>
</dbReference>
<dbReference type="SUPFAM" id="SSF50370">
    <property type="entry name" value="Ricin B-like lectins"/>
    <property type="match status" value="1"/>
</dbReference>
<feature type="signal peptide" evidence="1">
    <location>
        <begin position="1"/>
        <end position="26"/>
    </location>
</feature>
<proteinExistence type="predicted"/>
<keyword evidence="3" id="KW-1185">Reference proteome</keyword>
<feature type="chain" id="PRO_5032308413" description="Ricin B lectin domain-containing protein" evidence="1">
    <location>
        <begin position="27"/>
        <end position="186"/>
    </location>
</feature>